<comment type="caution">
    <text evidence="1">The sequence shown here is derived from an EMBL/GenBank/DDBJ whole genome shotgun (WGS) entry which is preliminary data.</text>
</comment>
<sequence>MNKKTAIINITLIFIALFGLKFARPIFFPNFTESIDKKWGMDIPAPAEESKIESSKESNNSEKSLYKLTYNSESDLEKIKTSFNWVFKGDTEEFIPVDIMEVIESDNENSRYFYKREKDDMIALSLDNNVLTVYQTYK</sequence>
<evidence type="ECO:0000313" key="1">
    <source>
        <dbReference type="EMBL" id="MBY0756669.1"/>
    </source>
</evidence>
<keyword evidence="2" id="KW-1185">Reference proteome</keyword>
<protein>
    <recommendedName>
        <fullName evidence="3">DUF4830 domain-containing protein</fullName>
    </recommendedName>
</protein>
<proteinExistence type="predicted"/>
<dbReference type="RefSeq" id="WP_221861897.1">
    <property type="nucleotide sequence ID" value="NZ_JAIKTU010000012.1"/>
</dbReference>
<organism evidence="1 2">
    <name type="scientific">Clostridium sardiniense</name>
    <name type="common">Clostridium absonum</name>
    <dbReference type="NCBI Taxonomy" id="29369"/>
    <lineage>
        <taxon>Bacteria</taxon>
        <taxon>Bacillati</taxon>
        <taxon>Bacillota</taxon>
        <taxon>Clostridia</taxon>
        <taxon>Eubacteriales</taxon>
        <taxon>Clostridiaceae</taxon>
        <taxon>Clostridium</taxon>
    </lineage>
</organism>
<gene>
    <name evidence="1" type="ORF">K5V21_14565</name>
</gene>
<reference evidence="1 2" key="1">
    <citation type="journal article" date="2021" name="Cell Host Microbe">
        <title>in vivo commensal control of Clostridioides difficile virulence.</title>
        <authorList>
            <person name="Girinathan B.P."/>
            <person name="Dibenedetto N."/>
            <person name="Worley J.N."/>
            <person name="Peltier J."/>
            <person name="Arrieta-Ortiz M.L."/>
            <person name="Rupa Christinal Immanuel S."/>
            <person name="Lavin R."/>
            <person name="Delaney M.L."/>
            <person name="Cummins C."/>
            <person name="Hoffmann M."/>
            <person name="Luo Y."/>
            <person name="Gonzalez-Escalona N."/>
            <person name="Allard M."/>
            <person name="Onderdonk A.B."/>
            <person name="Gerber G.K."/>
            <person name="Sonenshein A.L."/>
            <person name="Baliga N."/>
            <person name="Dupuy B."/>
            <person name="Bry L."/>
        </authorList>
    </citation>
    <scope>NUCLEOTIDE SEQUENCE [LARGE SCALE GENOMIC DNA]</scope>
    <source>
        <strain evidence="1 2">DSM 599</strain>
    </source>
</reference>
<evidence type="ECO:0000313" key="2">
    <source>
        <dbReference type="Proteomes" id="UP001299068"/>
    </source>
</evidence>
<accession>A0ABS7L0S4</accession>
<evidence type="ECO:0008006" key="3">
    <source>
        <dbReference type="Google" id="ProtNLM"/>
    </source>
</evidence>
<name>A0ABS7L0S4_CLOSR</name>
<dbReference type="Proteomes" id="UP001299068">
    <property type="component" value="Unassembled WGS sequence"/>
</dbReference>
<dbReference type="EMBL" id="JAIKTU010000012">
    <property type="protein sequence ID" value="MBY0756669.1"/>
    <property type="molecule type" value="Genomic_DNA"/>
</dbReference>